<evidence type="ECO:0000313" key="3">
    <source>
        <dbReference type="WBParaSite" id="TMUE_1000005793.1"/>
    </source>
</evidence>
<accession>A0A5S6QEZ7</accession>
<proteinExistence type="predicted"/>
<organism evidence="2 3">
    <name type="scientific">Trichuris muris</name>
    <name type="common">Mouse whipworm</name>
    <dbReference type="NCBI Taxonomy" id="70415"/>
    <lineage>
        <taxon>Eukaryota</taxon>
        <taxon>Metazoa</taxon>
        <taxon>Ecdysozoa</taxon>
        <taxon>Nematoda</taxon>
        <taxon>Enoplea</taxon>
        <taxon>Dorylaimia</taxon>
        <taxon>Trichinellida</taxon>
        <taxon>Trichuridae</taxon>
        <taxon>Trichuris</taxon>
    </lineage>
</organism>
<dbReference type="InterPro" id="IPR011009">
    <property type="entry name" value="Kinase-like_dom_sf"/>
</dbReference>
<dbReference type="PANTHER" id="PTHR11909">
    <property type="entry name" value="CASEIN KINASE-RELATED"/>
    <property type="match status" value="1"/>
</dbReference>
<dbReference type="GO" id="GO:0004672">
    <property type="term" value="F:protein kinase activity"/>
    <property type="evidence" value="ECO:0007669"/>
    <property type="project" value="InterPro"/>
</dbReference>
<protein>
    <submittedName>
        <fullName evidence="3">Protein kinase domain-containing protein</fullName>
    </submittedName>
</protein>
<dbReference type="InterPro" id="IPR000719">
    <property type="entry name" value="Prot_kinase_dom"/>
</dbReference>
<dbReference type="GO" id="GO:0005524">
    <property type="term" value="F:ATP binding"/>
    <property type="evidence" value="ECO:0007669"/>
    <property type="project" value="InterPro"/>
</dbReference>
<reference evidence="3" key="1">
    <citation type="submission" date="2019-12" db="UniProtKB">
        <authorList>
            <consortium name="WormBaseParasite"/>
        </authorList>
    </citation>
    <scope>IDENTIFICATION</scope>
</reference>
<evidence type="ECO:0000259" key="1">
    <source>
        <dbReference type="SMART" id="SM00220"/>
    </source>
</evidence>
<dbReference type="STRING" id="70415.A0A5S6QEZ7"/>
<keyword evidence="2" id="KW-1185">Reference proteome</keyword>
<feature type="domain" description="Protein kinase" evidence="1">
    <location>
        <begin position="107"/>
        <end position="344"/>
    </location>
</feature>
<dbReference type="WBParaSite" id="TMUE_1000005793.1">
    <property type="protein sequence ID" value="TMUE_1000005793.1"/>
    <property type="gene ID" value="WBGene00291567"/>
</dbReference>
<dbReference type="AlphaFoldDB" id="A0A5S6QEZ7"/>
<dbReference type="SUPFAM" id="SSF56112">
    <property type="entry name" value="Protein kinase-like (PK-like)"/>
    <property type="match status" value="1"/>
</dbReference>
<dbReference type="Gene3D" id="1.10.510.10">
    <property type="entry name" value="Transferase(Phosphotransferase) domain 1"/>
    <property type="match status" value="1"/>
</dbReference>
<dbReference type="InterPro" id="IPR050235">
    <property type="entry name" value="CK1_Ser-Thr_kinase"/>
</dbReference>
<dbReference type="Proteomes" id="UP000046395">
    <property type="component" value="Unassembled WGS sequence"/>
</dbReference>
<dbReference type="SMART" id="SM00220">
    <property type="entry name" value="S_TKc"/>
    <property type="match status" value="1"/>
</dbReference>
<name>A0A5S6QEZ7_TRIMR</name>
<sequence length="379" mass="43264">MLKLASIQARQKLKRVCSRLLGPANKEKFRQAISSSVIFTGRHRQELTRILWLGCHCLELINPVFLTILRNASKTYCTSEMINDGQSLEANVPLKVMLLGTVVGERYEIIKHKKRAAYKLMFEVQETETSERYTMKIEMDYDGKNDLQKESFILRNLTESAHVCKFEKYGLDHSFKYLVTSLVGPSLAQIRKKTTNMRFNLGTVLRIGIQDVRPENFAIGLGDKKNTIYVLDFTTARQFNFGAGIIREPDYSGFCGSRQYASFNAHRGHELGEHDDIISLLYMLADLYLGELPWSGHEEIHRIGLLKTNAKPTEIFRDMPPIIMHIYEAMKTSVYGQMFNHRVIIENLEQAAANINAPEDLVFEEPNGETSGVLEEAEC</sequence>
<evidence type="ECO:0000313" key="2">
    <source>
        <dbReference type="Proteomes" id="UP000046395"/>
    </source>
</evidence>